<evidence type="ECO:0000313" key="2">
    <source>
        <dbReference type="EMBL" id="VUT08030.1"/>
    </source>
</evidence>
<evidence type="ECO:0000256" key="1">
    <source>
        <dbReference type="SAM" id="Phobius"/>
    </source>
</evidence>
<protein>
    <submittedName>
        <fullName evidence="2">Uncharacterized protein</fullName>
    </submittedName>
</protein>
<organism evidence="2 3">
    <name type="scientific">Klebsiella spallanzanii</name>
    <dbReference type="NCBI Taxonomy" id="2587528"/>
    <lineage>
        <taxon>Bacteria</taxon>
        <taxon>Pseudomonadati</taxon>
        <taxon>Pseudomonadota</taxon>
        <taxon>Gammaproteobacteria</taxon>
        <taxon>Enterobacterales</taxon>
        <taxon>Enterobacteriaceae</taxon>
        <taxon>Klebsiella/Raoultella group</taxon>
        <taxon>Klebsiella</taxon>
    </lineage>
</organism>
<dbReference type="AlphaFoldDB" id="A0A564NPK4"/>
<evidence type="ECO:0000313" key="3">
    <source>
        <dbReference type="Proteomes" id="UP000318370"/>
    </source>
</evidence>
<accession>A0A564NPK4</accession>
<keyword evidence="1" id="KW-1133">Transmembrane helix</keyword>
<dbReference type="Proteomes" id="UP000318370">
    <property type="component" value="Unassembled WGS sequence"/>
</dbReference>
<gene>
    <name evidence="2" type="ORF">SB6408_02580</name>
</gene>
<dbReference type="EMBL" id="CABGHF010000065">
    <property type="protein sequence ID" value="VUT08030.1"/>
    <property type="molecule type" value="Genomic_DNA"/>
</dbReference>
<feature type="transmembrane region" description="Helical" evidence="1">
    <location>
        <begin position="38"/>
        <end position="58"/>
    </location>
</feature>
<proteinExistence type="predicted"/>
<feature type="transmembrane region" description="Helical" evidence="1">
    <location>
        <begin position="6"/>
        <end position="31"/>
    </location>
</feature>
<dbReference type="RefSeq" id="WP_224379468.1">
    <property type="nucleotide sequence ID" value="NZ_CABGHF010000065.1"/>
</dbReference>
<sequence length="84" mass="8974">MIMDYLLMSYIALASCWPVTLILLSVAIVVLLNAERRVLNVSIVALVGFLVFAAWQFGATMRSPSSFLAGGAGSFAHPAGIESR</sequence>
<reference evidence="2 3" key="1">
    <citation type="submission" date="2019-07" db="EMBL/GenBank/DDBJ databases">
        <authorList>
            <person name="Brisse S."/>
            <person name="Rodrigues C."/>
            <person name="Thorpe H."/>
        </authorList>
    </citation>
    <scope>NUCLEOTIDE SEQUENCE [LARGE SCALE GENOMIC DNA]</scope>
    <source>
        <strain evidence="2">SB6408</strain>
    </source>
</reference>
<name>A0A564NPK4_9ENTR</name>
<keyword evidence="1" id="KW-0812">Transmembrane</keyword>
<keyword evidence="1" id="KW-0472">Membrane</keyword>